<dbReference type="STRING" id="1908258.BKK48_09715"/>
<evidence type="ECO:0000256" key="8">
    <source>
        <dbReference type="ARBA" id="ARBA00023136"/>
    </source>
</evidence>
<dbReference type="OrthoDB" id="9797605at2"/>
<dbReference type="Pfam" id="PF02518">
    <property type="entry name" value="HATPase_c"/>
    <property type="match status" value="1"/>
</dbReference>
<dbReference type="RefSeq" id="WP_077428287.1">
    <property type="nucleotide sequence ID" value="NZ_MLHH01000033.1"/>
</dbReference>
<evidence type="ECO:0000256" key="4">
    <source>
        <dbReference type="ARBA" id="ARBA00022692"/>
    </source>
</evidence>
<dbReference type="EMBL" id="MLHH01000033">
    <property type="protein sequence ID" value="OOF35542.1"/>
    <property type="molecule type" value="Genomic_DNA"/>
</dbReference>
<dbReference type="InterPro" id="IPR003594">
    <property type="entry name" value="HATPase_dom"/>
</dbReference>
<dbReference type="Proteomes" id="UP000189437">
    <property type="component" value="Unassembled WGS sequence"/>
</dbReference>
<dbReference type="PANTHER" id="PTHR24421">
    <property type="entry name" value="NITRATE/NITRITE SENSOR PROTEIN NARX-RELATED"/>
    <property type="match status" value="1"/>
</dbReference>
<name>A0A1V3I6L4_9PAST</name>
<dbReference type="SUPFAM" id="SSF55874">
    <property type="entry name" value="ATPase domain of HSP90 chaperone/DNA topoisomerase II/histidine kinase"/>
    <property type="match status" value="1"/>
</dbReference>
<dbReference type="PROSITE" id="PS50109">
    <property type="entry name" value="HIS_KIN"/>
    <property type="match status" value="1"/>
</dbReference>
<feature type="transmembrane region" description="Helical" evidence="9">
    <location>
        <begin position="108"/>
        <end position="129"/>
    </location>
</feature>
<keyword evidence="3" id="KW-0808">Transferase</keyword>
<dbReference type="GO" id="GO:0000155">
    <property type="term" value="F:phosphorelay sensor kinase activity"/>
    <property type="evidence" value="ECO:0007669"/>
    <property type="project" value="InterPro"/>
</dbReference>
<comment type="subcellular location">
    <subcellularLocation>
        <location evidence="1">Cell membrane</location>
        <topology evidence="1">Multi-pass membrane protein</topology>
    </subcellularLocation>
</comment>
<evidence type="ECO:0000256" key="9">
    <source>
        <dbReference type="SAM" id="Phobius"/>
    </source>
</evidence>
<feature type="transmembrane region" description="Helical" evidence="9">
    <location>
        <begin position="55"/>
        <end position="72"/>
    </location>
</feature>
<dbReference type="PANTHER" id="PTHR24421:SF58">
    <property type="entry name" value="SIGNAL TRANSDUCTION HISTIDINE-PROTEIN KINASE_PHOSPHATASE UHPB"/>
    <property type="match status" value="1"/>
</dbReference>
<proteinExistence type="predicted"/>
<comment type="caution">
    <text evidence="11">The sequence shown here is derived from an EMBL/GenBank/DDBJ whole genome shotgun (WGS) entry which is preliminary data.</text>
</comment>
<keyword evidence="6 9" id="KW-1133">Transmembrane helix</keyword>
<feature type="transmembrane region" description="Helical" evidence="9">
    <location>
        <begin position="253"/>
        <end position="271"/>
    </location>
</feature>
<evidence type="ECO:0000256" key="2">
    <source>
        <dbReference type="ARBA" id="ARBA00022475"/>
    </source>
</evidence>
<evidence type="ECO:0000256" key="5">
    <source>
        <dbReference type="ARBA" id="ARBA00022777"/>
    </source>
</evidence>
<dbReference type="AlphaFoldDB" id="A0A1V3I6L4"/>
<protein>
    <submittedName>
        <fullName evidence="11">Two-component system sensor histidine kinase UhpB</fullName>
    </submittedName>
</protein>
<keyword evidence="5 11" id="KW-0418">Kinase</keyword>
<feature type="transmembrane region" description="Helical" evidence="9">
    <location>
        <begin position="12"/>
        <end position="43"/>
    </location>
</feature>
<dbReference type="InterPro" id="IPR007895">
    <property type="entry name" value="MASE1"/>
</dbReference>
<feature type="domain" description="Histidine kinase" evidence="10">
    <location>
        <begin position="309"/>
        <end position="503"/>
    </location>
</feature>
<dbReference type="Pfam" id="PF07730">
    <property type="entry name" value="HisKA_3"/>
    <property type="match status" value="1"/>
</dbReference>
<keyword evidence="2" id="KW-1003">Cell membrane</keyword>
<evidence type="ECO:0000313" key="12">
    <source>
        <dbReference type="Proteomes" id="UP000189437"/>
    </source>
</evidence>
<sequence length="503" mass="56749">MTFFVPFLYSGLILFCAYFSLWAIADFLLGNPLIALLFLPFAFRLGVNLHTSKRFWWVSYSAEFSVLGVLAYAFPNEYYLPAALISAVSLPIIFLIKPYYQGNEVYKLIIQGGLALVIGVINGLIGSLFSFSFLYLFLVSFTGMVLMLPACFLVDEYLFKRPWVPLTAQLIDKPISLRAKHIFIYILLFLLNIVIQIYTPEEFHRFTLFFLSVPIILLAYVYGWQGALLGILLNSIALTATMGSFSRGALTDLLLSLSGQTITGIFLGLGIQQLRDLNQSLSAELARNRHLTRKLINTEEAIRQEISRELHDEIGQNITAIRMQASMIKRIEHSPKISQGVGMIEQLSLNIYDTTKGLLNRIRPKMLDDISLQQAIENLFLELDFKTHGISTALFWENKDNVRIEPIQEITLYRLCQEGLNNTVKYAEASTVSLSIMIGQNIQLIIQDNGKGFDPTKAKQGLGLKGMQERVDILCGTFQLISHEKSLSPKQHGTTIKITLPRN</sequence>
<dbReference type="NCBIfam" id="NF008649">
    <property type="entry name" value="PRK11644.1"/>
    <property type="match status" value="1"/>
</dbReference>
<feature type="transmembrane region" description="Helical" evidence="9">
    <location>
        <begin position="135"/>
        <end position="154"/>
    </location>
</feature>
<evidence type="ECO:0000256" key="1">
    <source>
        <dbReference type="ARBA" id="ARBA00004651"/>
    </source>
</evidence>
<dbReference type="InterPro" id="IPR011712">
    <property type="entry name" value="Sig_transdc_His_kin_sub3_dim/P"/>
</dbReference>
<feature type="transmembrane region" description="Helical" evidence="9">
    <location>
        <begin position="182"/>
        <end position="200"/>
    </location>
</feature>
<dbReference type="SMART" id="SM00387">
    <property type="entry name" value="HATPase_c"/>
    <property type="match status" value="1"/>
</dbReference>
<dbReference type="InterPro" id="IPR005467">
    <property type="entry name" value="His_kinase_dom"/>
</dbReference>
<keyword evidence="8 9" id="KW-0472">Membrane</keyword>
<evidence type="ECO:0000259" key="10">
    <source>
        <dbReference type="PROSITE" id="PS50109"/>
    </source>
</evidence>
<dbReference type="InterPro" id="IPR050482">
    <property type="entry name" value="Sensor_HK_TwoCompSys"/>
</dbReference>
<evidence type="ECO:0000256" key="6">
    <source>
        <dbReference type="ARBA" id="ARBA00022989"/>
    </source>
</evidence>
<keyword evidence="4 9" id="KW-0812">Transmembrane</keyword>
<dbReference type="CDD" id="cd16917">
    <property type="entry name" value="HATPase_UhpB-NarQ-NarX-like"/>
    <property type="match status" value="1"/>
</dbReference>
<keyword evidence="12" id="KW-1185">Reference proteome</keyword>
<organism evidence="11 12">
    <name type="scientific">Rodentibacter heidelbergensis</name>
    <dbReference type="NCBI Taxonomy" id="1908258"/>
    <lineage>
        <taxon>Bacteria</taxon>
        <taxon>Pseudomonadati</taxon>
        <taxon>Pseudomonadota</taxon>
        <taxon>Gammaproteobacteria</taxon>
        <taxon>Pasteurellales</taxon>
        <taxon>Pasteurellaceae</taxon>
        <taxon>Rodentibacter</taxon>
    </lineage>
</organism>
<dbReference type="Pfam" id="PF05231">
    <property type="entry name" value="MASE1"/>
    <property type="match status" value="1"/>
</dbReference>
<keyword evidence="7" id="KW-0902">Two-component regulatory system</keyword>
<accession>A0A1V3I6L4</accession>
<dbReference type="Gene3D" id="1.20.5.1930">
    <property type="match status" value="1"/>
</dbReference>
<evidence type="ECO:0000313" key="11">
    <source>
        <dbReference type="EMBL" id="OOF35542.1"/>
    </source>
</evidence>
<dbReference type="GO" id="GO:0046983">
    <property type="term" value="F:protein dimerization activity"/>
    <property type="evidence" value="ECO:0007669"/>
    <property type="project" value="InterPro"/>
</dbReference>
<dbReference type="GO" id="GO:0005886">
    <property type="term" value="C:plasma membrane"/>
    <property type="evidence" value="ECO:0007669"/>
    <property type="project" value="UniProtKB-SubCell"/>
</dbReference>
<dbReference type="InterPro" id="IPR036890">
    <property type="entry name" value="HATPase_C_sf"/>
</dbReference>
<evidence type="ECO:0000256" key="3">
    <source>
        <dbReference type="ARBA" id="ARBA00022679"/>
    </source>
</evidence>
<gene>
    <name evidence="11" type="ORF">BKK48_09715</name>
</gene>
<feature type="transmembrane region" description="Helical" evidence="9">
    <location>
        <begin position="78"/>
        <end position="96"/>
    </location>
</feature>
<evidence type="ECO:0000256" key="7">
    <source>
        <dbReference type="ARBA" id="ARBA00023012"/>
    </source>
</evidence>
<feature type="transmembrane region" description="Helical" evidence="9">
    <location>
        <begin position="206"/>
        <end position="233"/>
    </location>
</feature>
<dbReference type="Gene3D" id="3.30.565.10">
    <property type="entry name" value="Histidine kinase-like ATPase, C-terminal domain"/>
    <property type="match status" value="1"/>
</dbReference>
<reference evidence="11 12" key="1">
    <citation type="submission" date="2016-10" db="EMBL/GenBank/DDBJ databases">
        <title>Rodentibacter gen. nov. and new species.</title>
        <authorList>
            <person name="Christensen H."/>
        </authorList>
    </citation>
    <scope>NUCLEOTIDE SEQUENCE [LARGE SCALE GENOMIC DNA]</scope>
    <source>
        <strain evidence="11 12">Ac69</strain>
    </source>
</reference>